<dbReference type="AlphaFoldDB" id="A0A8X6IQ22"/>
<evidence type="ECO:0000259" key="2">
    <source>
        <dbReference type="Pfam" id="PF05970"/>
    </source>
</evidence>
<sequence>MGLYVPFGGKVNVLGGDWRQILPFAVYANRTAIVETWLKNSSLWSSFKQFSLISNMRTEPHEQDFASWILHFSNGTLKKGFQLGEDIVEIPEQCVVREFIAEEIFGSSVFVRKGYFMPQE</sequence>
<keyword evidence="1 3" id="KW-0347">Helicase</keyword>
<dbReference type="OrthoDB" id="272985at2759"/>
<feature type="domain" description="DNA helicase Pif1-like DEAD-box helicase" evidence="2">
    <location>
        <begin position="5"/>
        <end position="79"/>
    </location>
</feature>
<dbReference type="EMBL" id="BMAV01026722">
    <property type="protein sequence ID" value="GFS52780.1"/>
    <property type="molecule type" value="Genomic_DNA"/>
</dbReference>
<keyword evidence="1" id="KW-0234">DNA repair</keyword>
<gene>
    <name evidence="3" type="primary">AVEN_210227_1</name>
    <name evidence="3" type="ORF">TNIN_420041</name>
</gene>
<proteinExistence type="inferred from homology"/>
<dbReference type="GO" id="GO:0006310">
    <property type="term" value="P:DNA recombination"/>
    <property type="evidence" value="ECO:0007669"/>
    <property type="project" value="UniProtKB-KW"/>
</dbReference>
<comment type="caution">
    <text evidence="3">The sequence shown here is derived from an EMBL/GenBank/DDBJ whole genome shotgun (WGS) entry which is preliminary data.</text>
</comment>
<keyword evidence="1" id="KW-0227">DNA damage</keyword>
<protein>
    <recommendedName>
        <fullName evidence="1">ATP-dependent DNA helicase</fullName>
        <ecNumber evidence="1">5.6.2.3</ecNumber>
    </recommendedName>
</protein>
<keyword evidence="1" id="KW-0547">Nucleotide-binding</keyword>
<comment type="catalytic activity">
    <reaction evidence="1">
        <text>ATP + H2O = ADP + phosphate + H(+)</text>
        <dbReference type="Rhea" id="RHEA:13065"/>
        <dbReference type="ChEBI" id="CHEBI:15377"/>
        <dbReference type="ChEBI" id="CHEBI:15378"/>
        <dbReference type="ChEBI" id="CHEBI:30616"/>
        <dbReference type="ChEBI" id="CHEBI:43474"/>
        <dbReference type="ChEBI" id="CHEBI:456216"/>
        <dbReference type="EC" id="5.6.2.3"/>
    </reaction>
</comment>
<dbReference type="InterPro" id="IPR010285">
    <property type="entry name" value="DNA_helicase_pif1-like_DEAD"/>
</dbReference>
<organism evidence="3 4">
    <name type="scientific">Trichonephila inaurata madagascariensis</name>
    <dbReference type="NCBI Taxonomy" id="2747483"/>
    <lineage>
        <taxon>Eukaryota</taxon>
        <taxon>Metazoa</taxon>
        <taxon>Ecdysozoa</taxon>
        <taxon>Arthropoda</taxon>
        <taxon>Chelicerata</taxon>
        <taxon>Arachnida</taxon>
        <taxon>Araneae</taxon>
        <taxon>Araneomorphae</taxon>
        <taxon>Entelegynae</taxon>
        <taxon>Araneoidea</taxon>
        <taxon>Nephilidae</taxon>
        <taxon>Trichonephila</taxon>
        <taxon>Trichonephila inaurata</taxon>
    </lineage>
</organism>
<dbReference type="Pfam" id="PF05970">
    <property type="entry name" value="PIF1"/>
    <property type="match status" value="1"/>
</dbReference>
<dbReference type="GO" id="GO:0043139">
    <property type="term" value="F:5'-3' DNA helicase activity"/>
    <property type="evidence" value="ECO:0007669"/>
    <property type="project" value="UniProtKB-EC"/>
</dbReference>
<keyword evidence="1" id="KW-0067">ATP-binding</keyword>
<comment type="similarity">
    <text evidence="1">Belongs to the helicase family.</text>
</comment>
<keyword evidence="4" id="KW-1185">Reference proteome</keyword>
<evidence type="ECO:0000313" key="3">
    <source>
        <dbReference type="EMBL" id="GFS52780.1"/>
    </source>
</evidence>
<dbReference type="GO" id="GO:0016787">
    <property type="term" value="F:hydrolase activity"/>
    <property type="evidence" value="ECO:0007669"/>
    <property type="project" value="UniProtKB-KW"/>
</dbReference>
<evidence type="ECO:0000313" key="4">
    <source>
        <dbReference type="Proteomes" id="UP000886998"/>
    </source>
</evidence>
<comment type="cofactor">
    <cofactor evidence="1">
        <name>Mg(2+)</name>
        <dbReference type="ChEBI" id="CHEBI:18420"/>
    </cofactor>
</comment>
<accession>A0A8X6IQ22</accession>
<evidence type="ECO:0000256" key="1">
    <source>
        <dbReference type="RuleBase" id="RU363044"/>
    </source>
</evidence>
<reference evidence="3" key="1">
    <citation type="submission" date="2020-08" db="EMBL/GenBank/DDBJ databases">
        <title>Multicomponent nature underlies the extraordinary mechanical properties of spider dragline silk.</title>
        <authorList>
            <person name="Kono N."/>
            <person name="Nakamura H."/>
            <person name="Mori M."/>
            <person name="Yoshida Y."/>
            <person name="Ohtoshi R."/>
            <person name="Malay A.D."/>
            <person name="Moran D.A.P."/>
            <person name="Tomita M."/>
            <person name="Numata K."/>
            <person name="Arakawa K."/>
        </authorList>
    </citation>
    <scope>NUCLEOTIDE SEQUENCE</scope>
</reference>
<dbReference type="GO" id="GO:0005524">
    <property type="term" value="F:ATP binding"/>
    <property type="evidence" value="ECO:0007669"/>
    <property type="project" value="UniProtKB-KW"/>
</dbReference>
<dbReference type="Proteomes" id="UP000886998">
    <property type="component" value="Unassembled WGS sequence"/>
</dbReference>
<dbReference type="PANTHER" id="PTHR10492">
    <property type="match status" value="1"/>
</dbReference>
<dbReference type="PANTHER" id="PTHR10492:SF57">
    <property type="entry name" value="ATP-DEPENDENT DNA HELICASE"/>
    <property type="match status" value="1"/>
</dbReference>
<dbReference type="GO" id="GO:0000723">
    <property type="term" value="P:telomere maintenance"/>
    <property type="evidence" value="ECO:0007669"/>
    <property type="project" value="InterPro"/>
</dbReference>
<dbReference type="GO" id="GO:0006281">
    <property type="term" value="P:DNA repair"/>
    <property type="evidence" value="ECO:0007669"/>
    <property type="project" value="UniProtKB-KW"/>
</dbReference>
<keyword evidence="1" id="KW-0233">DNA recombination</keyword>
<dbReference type="EC" id="5.6.2.3" evidence="1"/>
<keyword evidence="1" id="KW-0378">Hydrolase</keyword>
<name>A0A8X6IQ22_9ARAC</name>